<evidence type="ECO:0000313" key="5">
    <source>
        <dbReference type="Proteomes" id="UP000663829"/>
    </source>
</evidence>
<dbReference type="Proteomes" id="UP000681722">
    <property type="component" value="Unassembled WGS sequence"/>
</dbReference>
<dbReference type="Proteomes" id="UP000677228">
    <property type="component" value="Unassembled WGS sequence"/>
</dbReference>
<reference evidence="2" key="1">
    <citation type="submission" date="2021-02" db="EMBL/GenBank/DDBJ databases">
        <authorList>
            <person name="Nowell W R."/>
        </authorList>
    </citation>
    <scope>NUCLEOTIDE SEQUENCE</scope>
</reference>
<organism evidence="2 5">
    <name type="scientific">Didymodactylos carnosus</name>
    <dbReference type="NCBI Taxonomy" id="1234261"/>
    <lineage>
        <taxon>Eukaryota</taxon>
        <taxon>Metazoa</taxon>
        <taxon>Spiralia</taxon>
        <taxon>Gnathifera</taxon>
        <taxon>Rotifera</taxon>
        <taxon>Eurotatoria</taxon>
        <taxon>Bdelloidea</taxon>
        <taxon>Philodinida</taxon>
        <taxon>Philodinidae</taxon>
        <taxon>Didymodactylos</taxon>
    </lineage>
</organism>
<evidence type="ECO:0000313" key="3">
    <source>
        <dbReference type="EMBL" id="CAF3541969.1"/>
    </source>
</evidence>
<evidence type="ECO:0000313" key="2">
    <source>
        <dbReference type="EMBL" id="CAF1057341.1"/>
    </source>
</evidence>
<evidence type="ECO:0000313" key="4">
    <source>
        <dbReference type="EMBL" id="CAF3826161.1"/>
    </source>
</evidence>
<protein>
    <submittedName>
        <fullName evidence="2">Uncharacterized protein</fullName>
    </submittedName>
</protein>
<dbReference type="OrthoDB" id="308440at2759"/>
<dbReference type="EMBL" id="CAJNOK010000568">
    <property type="protein sequence ID" value="CAF0762139.1"/>
    <property type="molecule type" value="Genomic_DNA"/>
</dbReference>
<dbReference type="EMBL" id="CAJNOQ010004397">
    <property type="protein sequence ID" value="CAF1057341.1"/>
    <property type="molecule type" value="Genomic_DNA"/>
</dbReference>
<dbReference type="Proteomes" id="UP000663829">
    <property type="component" value="Unassembled WGS sequence"/>
</dbReference>
<dbReference type="AlphaFoldDB" id="A0A814KV34"/>
<dbReference type="EMBL" id="CAJOBA010000568">
    <property type="protein sequence ID" value="CAF3541969.1"/>
    <property type="molecule type" value="Genomic_DNA"/>
</dbReference>
<keyword evidence="5" id="KW-1185">Reference proteome</keyword>
<evidence type="ECO:0000313" key="1">
    <source>
        <dbReference type="EMBL" id="CAF0762139.1"/>
    </source>
</evidence>
<dbReference type="EMBL" id="CAJOBC010004397">
    <property type="protein sequence ID" value="CAF3826161.1"/>
    <property type="molecule type" value="Genomic_DNA"/>
</dbReference>
<name>A0A814KV34_9BILA</name>
<sequence>MLLRLIWPVLQNRVLQRRKEEAPTMVLKKRELITQDVLQELTDKGGSNSDEASSFIRNAVQTYLNRHVRAFTLCGQVLAKDPLSLEKAKSFLERALNLNQTYVEAVVSLVEVYNQLKQ</sequence>
<dbReference type="Proteomes" id="UP000682733">
    <property type="component" value="Unassembled WGS sequence"/>
</dbReference>
<gene>
    <name evidence="2" type="ORF">GPM918_LOCUS16598</name>
    <name evidence="1" type="ORF">OVA965_LOCUS2611</name>
    <name evidence="4" type="ORF">SRO942_LOCUS16598</name>
    <name evidence="3" type="ORF">TMI583_LOCUS2611</name>
</gene>
<proteinExistence type="predicted"/>
<comment type="caution">
    <text evidence="2">The sequence shown here is derived from an EMBL/GenBank/DDBJ whole genome shotgun (WGS) entry which is preliminary data.</text>
</comment>
<accession>A0A814KV34</accession>